<feature type="coiled-coil region" evidence="1">
    <location>
        <begin position="23"/>
        <end position="50"/>
    </location>
</feature>
<organism evidence="2 3">
    <name type="scientific">Cuscuta epithymum</name>
    <dbReference type="NCBI Taxonomy" id="186058"/>
    <lineage>
        <taxon>Eukaryota</taxon>
        <taxon>Viridiplantae</taxon>
        <taxon>Streptophyta</taxon>
        <taxon>Embryophyta</taxon>
        <taxon>Tracheophyta</taxon>
        <taxon>Spermatophyta</taxon>
        <taxon>Magnoliopsida</taxon>
        <taxon>eudicotyledons</taxon>
        <taxon>Gunneridae</taxon>
        <taxon>Pentapetalae</taxon>
        <taxon>asterids</taxon>
        <taxon>lamiids</taxon>
        <taxon>Solanales</taxon>
        <taxon>Convolvulaceae</taxon>
        <taxon>Cuscuteae</taxon>
        <taxon>Cuscuta</taxon>
        <taxon>Cuscuta subgen. Cuscuta</taxon>
    </lineage>
</organism>
<reference evidence="2" key="1">
    <citation type="submission" date="2022-07" db="EMBL/GenBank/DDBJ databases">
        <authorList>
            <person name="Macas J."/>
            <person name="Novak P."/>
            <person name="Neumann P."/>
        </authorList>
    </citation>
    <scope>NUCLEOTIDE SEQUENCE</scope>
</reference>
<dbReference type="EMBL" id="CAMAPF010000928">
    <property type="protein sequence ID" value="CAH9123054.1"/>
    <property type="molecule type" value="Genomic_DNA"/>
</dbReference>
<evidence type="ECO:0000256" key="1">
    <source>
        <dbReference type="SAM" id="Coils"/>
    </source>
</evidence>
<sequence>MGVKNGRYFVWVDAMETRGVNNLAGMNENRDELKAMVSRLENRVDEQLSAIQVQVNGVRKLVQTQLHKQRTLESLESWLGLVWLL</sequence>
<comment type="caution">
    <text evidence="2">The sequence shown here is derived from an EMBL/GenBank/DDBJ whole genome shotgun (WGS) entry which is preliminary data.</text>
</comment>
<proteinExistence type="predicted"/>
<dbReference type="Proteomes" id="UP001152523">
    <property type="component" value="Unassembled WGS sequence"/>
</dbReference>
<evidence type="ECO:0000313" key="3">
    <source>
        <dbReference type="Proteomes" id="UP001152523"/>
    </source>
</evidence>
<name>A0AAV0EIA4_9ASTE</name>
<gene>
    <name evidence="2" type="ORF">CEPIT_LOCUS24921</name>
</gene>
<dbReference type="AlphaFoldDB" id="A0AAV0EIA4"/>
<accession>A0AAV0EIA4</accession>
<keyword evidence="3" id="KW-1185">Reference proteome</keyword>
<keyword evidence="1" id="KW-0175">Coiled coil</keyword>
<evidence type="ECO:0008006" key="4">
    <source>
        <dbReference type="Google" id="ProtNLM"/>
    </source>
</evidence>
<evidence type="ECO:0000313" key="2">
    <source>
        <dbReference type="EMBL" id="CAH9123054.1"/>
    </source>
</evidence>
<protein>
    <recommendedName>
        <fullName evidence="4">t-SNARE coiled-coil homology domain-containing protein</fullName>
    </recommendedName>
</protein>